<dbReference type="SUPFAM" id="SSF55469">
    <property type="entry name" value="FMN-dependent nitroreductase-like"/>
    <property type="match status" value="1"/>
</dbReference>
<evidence type="ECO:0000313" key="3">
    <source>
        <dbReference type="Proteomes" id="UP000636960"/>
    </source>
</evidence>
<evidence type="ECO:0008006" key="4">
    <source>
        <dbReference type="Google" id="ProtNLM"/>
    </source>
</evidence>
<organism evidence="2 3">
    <name type="scientific">Paractinoplanes rishiriensis</name>
    <dbReference type="NCBI Taxonomy" id="1050105"/>
    <lineage>
        <taxon>Bacteria</taxon>
        <taxon>Bacillati</taxon>
        <taxon>Actinomycetota</taxon>
        <taxon>Actinomycetes</taxon>
        <taxon>Micromonosporales</taxon>
        <taxon>Micromonosporaceae</taxon>
        <taxon>Paractinoplanes</taxon>
    </lineage>
</organism>
<dbReference type="Proteomes" id="UP000636960">
    <property type="component" value="Unassembled WGS sequence"/>
</dbReference>
<sequence length="243" mass="25717">MDRSTGTAADVRPYDDADLHLAAAAAIRAPSMHNSQPWRFHLRDGAIEVHIDPARRLAVAGRSGWAARLACGAATYNARLALASTGRPAEVRPFWPDPVPADVRVRLIGAARSEAAWLDLLVKMTALTGVSEIAHSADRVLRRNAFYQAEIVAWTHADGVPASAGAPLAEPGPAAPAVVRRAAPRSRTGLRAGAAHRHSGRAGRSTRRSDRGGPGPAEGSAHRHRCRGRHLADQPADRGAGRA</sequence>
<name>A0A919N1S0_9ACTN</name>
<feature type="region of interest" description="Disordered" evidence="1">
    <location>
        <begin position="165"/>
        <end position="243"/>
    </location>
</feature>
<feature type="compositionally biased region" description="Basic and acidic residues" evidence="1">
    <location>
        <begin position="230"/>
        <end position="243"/>
    </location>
</feature>
<dbReference type="InterPro" id="IPR000415">
    <property type="entry name" value="Nitroreductase-like"/>
</dbReference>
<feature type="compositionally biased region" description="Low complexity" evidence="1">
    <location>
        <begin position="165"/>
        <end position="193"/>
    </location>
</feature>
<reference evidence="2" key="1">
    <citation type="submission" date="2021-01" db="EMBL/GenBank/DDBJ databases">
        <title>Whole genome shotgun sequence of Actinoplanes rishiriensis NBRC 108556.</title>
        <authorList>
            <person name="Komaki H."/>
            <person name="Tamura T."/>
        </authorList>
    </citation>
    <scope>NUCLEOTIDE SEQUENCE</scope>
    <source>
        <strain evidence="2">NBRC 108556</strain>
    </source>
</reference>
<dbReference type="EMBL" id="BOMV01000123">
    <property type="protein sequence ID" value="GIF02186.1"/>
    <property type="molecule type" value="Genomic_DNA"/>
</dbReference>
<evidence type="ECO:0000313" key="2">
    <source>
        <dbReference type="EMBL" id="GIF02186.1"/>
    </source>
</evidence>
<gene>
    <name evidence="2" type="ORF">Ari01nite_96500</name>
</gene>
<dbReference type="AlphaFoldDB" id="A0A919N1S0"/>
<dbReference type="GO" id="GO:0016491">
    <property type="term" value="F:oxidoreductase activity"/>
    <property type="evidence" value="ECO:0007669"/>
    <property type="project" value="InterPro"/>
</dbReference>
<accession>A0A919N1S0</accession>
<dbReference type="Gene3D" id="3.40.109.10">
    <property type="entry name" value="NADH Oxidase"/>
    <property type="match status" value="2"/>
</dbReference>
<proteinExistence type="predicted"/>
<feature type="compositionally biased region" description="Basic residues" evidence="1">
    <location>
        <begin position="194"/>
        <end position="206"/>
    </location>
</feature>
<protein>
    <recommendedName>
        <fullName evidence="4">Nitroreductase</fullName>
    </recommendedName>
</protein>
<comment type="caution">
    <text evidence="2">The sequence shown here is derived from an EMBL/GenBank/DDBJ whole genome shotgun (WGS) entry which is preliminary data.</text>
</comment>
<keyword evidence="3" id="KW-1185">Reference proteome</keyword>
<evidence type="ECO:0000256" key="1">
    <source>
        <dbReference type="SAM" id="MobiDB-lite"/>
    </source>
</evidence>